<evidence type="ECO:0000313" key="2">
    <source>
        <dbReference type="Proteomes" id="UP000193040"/>
    </source>
</evidence>
<protein>
    <submittedName>
        <fullName evidence="1">Uncharacterized protein</fullName>
    </submittedName>
</protein>
<dbReference type="Proteomes" id="UP000193040">
    <property type="component" value="Unassembled WGS sequence"/>
</dbReference>
<proteinExistence type="predicted"/>
<sequence>MSTMVELAVSFPSWSREVLERCAISHADDVARERGHVPGDGPVDRLVVNMLRHEFTSYDLAQTGSMHRASCEAIADRYGWLRPECERQIQARERAERDERLALAAAEAQEIAARQWRHDRVSESRAAITALCVGMAVTATVKGHSRTAIVTKVGRSRITVAFHLKSGAERTALVYARDVHPT</sequence>
<organism evidence="1 2">
    <name type="scientific">Mycobacterium simiae</name>
    <name type="common">Mycobacterium habana</name>
    <dbReference type="NCBI Taxonomy" id="1784"/>
    <lineage>
        <taxon>Bacteria</taxon>
        <taxon>Bacillati</taxon>
        <taxon>Actinomycetota</taxon>
        <taxon>Actinomycetes</taxon>
        <taxon>Mycobacteriales</taxon>
        <taxon>Mycobacteriaceae</taxon>
        <taxon>Mycobacterium</taxon>
        <taxon>Mycobacterium simiae complex</taxon>
    </lineage>
</organism>
<dbReference type="EMBL" id="MZZM01000043">
    <property type="protein sequence ID" value="ORJ52828.1"/>
    <property type="molecule type" value="Genomic_DNA"/>
</dbReference>
<comment type="caution">
    <text evidence="1">The sequence shown here is derived from an EMBL/GenBank/DDBJ whole genome shotgun (WGS) entry which is preliminary data.</text>
</comment>
<evidence type="ECO:0000313" key="1">
    <source>
        <dbReference type="EMBL" id="ORJ52828.1"/>
    </source>
</evidence>
<name>A0A1X0XJ19_MYCSI</name>
<reference evidence="1 2" key="1">
    <citation type="submission" date="2017-03" db="EMBL/GenBank/DDBJ databases">
        <title>Genomic insights into Mycobacterium simiae human colonization.</title>
        <authorList>
            <person name="Steffani J.L."/>
            <person name="Brunck M.E."/>
            <person name="Cruz E."/>
            <person name="Montiel R."/>
            <person name="Barona F."/>
        </authorList>
    </citation>
    <scope>NUCLEOTIDE SEQUENCE [LARGE SCALE GENOMIC DNA]</scope>
    <source>
        <strain evidence="1 2">MsiGto</strain>
    </source>
</reference>
<dbReference type="AlphaFoldDB" id="A0A1X0XJ19"/>
<gene>
    <name evidence="1" type="ORF">B5M45_29910</name>
</gene>
<keyword evidence="2" id="KW-1185">Reference proteome</keyword>
<accession>A0A1X0XJ19</accession>